<dbReference type="AlphaFoldDB" id="K1QW27"/>
<evidence type="ECO:0000313" key="1">
    <source>
        <dbReference type="EMBL" id="EKC33145.1"/>
    </source>
</evidence>
<gene>
    <name evidence="1" type="ORF">CGI_10016464</name>
</gene>
<dbReference type="HOGENOM" id="CLU_079996_0_0_1"/>
<sequence length="241" mass="27762">MMGRKLRTTILVIPEMLDPEWMDRDDVFLRDQRYKERYKCGYDQHYNTQPLPELKPGDSVRIKTDKDKLWILERVEGEGLDRRGMRWSKVDVENVAPDFPCYDESELRQLTLGVYQLRMALSYAQEHTDADGGFEILINDEIPGLLCAKIQSRHISAKQYRCWVSFGDGVVDGWFCKCKAGTRVVGMCGHVTSVIWYLSFGRYQNSLKGVRNWTASLEDASDIPAIIDESDSDEDEGCVEE</sequence>
<proteinExistence type="predicted"/>
<organism evidence="1">
    <name type="scientific">Magallana gigas</name>
    <name type="common">Pacific oyster</name>
    <name type="synonym">Crassostrea gigas</name>
    <dbReference type="NCBI Taxonomy" id="29159"/>
    <lineage>
        <taxon>Eukaryota</taxon>
        <taxon>Metazoa</taxon>
        <taxon>Spiralia</taxon>
        <taxon>Lophotrochozoa</taxon>
        <taxon>Mollusca</taxon>
        <taxon>Bivalvia</taxon>
        <taxon>Autobranchia</taxon>
        <taxon>Pteriomorphia</taxon>
        <taxon>Ostreida</taxon>
        <taxon>Ostreoidea</taxon>
        <taxon>Ostreidae</taxon>
        <taxon>Magallana</taxon>
    </lineage>
</organism>
<protein>
    <submittedName>
        <fullName evidence="1">Uncharacterized protein</fullName>
    </submittedName>
</protein>
<dbReference type="EMBL" id="JH818015">
    <property type="protein sequence ID" value="EKC33145.1"/>
    <property type="molecule type" value="Genomic_DNA"/>
</dbReference>
<reference evidence="1" key="1">
    <citation type="journal article" date="2012" name="Nature">
        <title>The oyster genome reveals stress adaptation and complexity of shell formation.</title>
        <authorList>
            <person name="Zhang G."/>
            <person name="Fang X."/>
            <person name="Guo X."/>
            <person name="Li L."/>
            <person name="Luo R."/>
            <person name="Xu F."/>
            <person name="Yang P."/>
            <person name="Zhang L."/>
            <person name="Wang X."/>
            <person name="Qi H."/>
            <person name="Xiong Z."/>
            <person name="Que H."/>
            <person name="Xie Y."/>
            <person name="Holland P.W."/>
            <person name="Paps J."/>
            <person name="Zhu Y."/>
            <person name="Wu F."/>
            <person name="Chen Y."/>
            <person name="Wang J."/>
            <person name="Peng C."/>
            <person name="Meng J."/>
            <person name="Yang L."/>
            <person name="Liu J."/>
            <person name="Wen B."/>
            <person name="Zhang N."/>
            <person name="Huang Z."/>
            <person name="Zhu Q."/>
            <person name="Feng Y."/>
            <person name="Mount A."/>
            <person name="Hedgecock D."/>
            <person name="Xu Z."/>
            <person name="Liu Y."/>
            <person name="Domazet-Loso T."/>
            <person name="Du Y."/>
            <person name="Sun X."/>
            <person name="Zhang S."/>
            <person name="Liu B."/>
            <person name="Cheng P."/>
            <person name="Jiang X."/>
            <person name="Li J."/>
            <person name="Fan D."/>
            <person name="Wang W."/>
            <person name="Fu W."/>
            <person name="Wang T."/>
            <person name="Wang B."/>
            <person name="Zhang J."/>
            <person name="Peng Z."/>
            <person name="Li Y."/>
            <person name="Li N."/>
            <person name="Wang J."/>
            <person name="Chen M."/>
            <person name="He Y."/>
            <person name="Tan F."/>
            <person name="Song X."/>
            <person name="Zheng Q."/>
            <person name="Huang R."/>
            <person name="Yang H."/>
            <person name="Du X."/>
            <person name="Chen L."/>
            <person name="Yang M."/>
            <person name="Gaffney P.M."/>
            <person name="Wang S."/>
            <person name="Luo L."/>
            <person name="She Z."/>
            <person name="Ming Y."/>
            <person name="Huang W."/>
            <person name="Zhang S."/>
            <person name="Huang B."/>
            <person name="Zhang Y."/>
            <person name="Qu T."/>
            <person name="Ni P."/>
            <person name="Miao G."/>
            <person name="Wang J."/>
            <person name="Wang Q."/>
            <person name="Steinberg C.E."/>
            <person name="Wang H."/>
            <person name="Li N."/>
            <person name="Qian L."/>
            <person name="Zhang G."/>
            <person name="Li Y."/>
            <person name="Yang H."/>
            <person name="Liu X."/>
            <person name="Wang J."/>
            <person name="Yin Y."/>
            <person name="Wang J."/>
        </authorList>
    </citation>
    <scope>NUCLEOTIDE SEQUENCE [LARGE SCALE GENOMIC DNA]</scope>
    <source>
        <strain evidence="1">05x7-T-G4-1.051#20</strain>
    </source>
</reference>
<name>K1QW27_MAGGI</name>
<accession>K1QW27</accession>
<dbReference type="InParanoid" id="K1QW27"/>